<evidence type="ECO:0008006" key="6">
    <source>
        <dbReference type="Google" id="ProtNLM"/>
    </source>
</evidence>
<organism evidence="4 5">
    <name type="scientific">Actinophytocola xanthii</name>
    <dbReference type="NCBI Taxonomy" id="1912961"/>
    <lineage>
        <taxon>Bacteria</taxon>
        <taxon>Bacillati</taxon>
        <taxon>Actinomycetota</taxon>
        <taxon>Actinomycetes</taxon>
        <taxon>Pseudonocardiales</taxon>
        <taxon>Pseudonocardiaceae</taxon>
    </lineage>
</organism>
<evidence type="ECO:0000256" key="3">
    <source>
        <dbReference type="ARBA" id="ARBA00022840"/>
    </source>
</evidence>
<evidence type="ECO:0000256" key="2">
    <source>
        <dbReference type="ARBA" id="ARBA00022741"/>
    </source>
</evidence>
<dbReference type="PANTHER" id="PTHR43585">
    <property type="entry name" value="FUMIPYRROLE BIOSYNTHESIS PROTEIN C"/>
    <property type="match status" value="1"/>
</dbReference>
<dbReference type="OrthoDB" id="24041at2"/>
<keyword evidence="2" id="KW-0547">Nucleotide-binding</keyword>
<gene>
    <name evidence="4" type="ORF">BU204_07810</name>
</gene>
<name>A0A1Q8CUM2_9PSEU</name>
<dbReference type="AlphaFoldDB" id="A0A1Q8CUM2"/>
<dbReference type="STRING" id="1912961.BU204_07810"/>
<dbReference type="Gene3D" id="3.30.470.20">
    <property type="entry name" value="ATP-grasp fold, B domain"/>
    <property type="match status" value="1"/>
</dbReference>
<dbReference type="PANTHER" id="PTHR43585:SF2">
    <property type="entry name" value="ATP-GRASP ENZYME FSQD"/>
    <property type="match status" value="1"/>
</dbReference>
<accession>A0A1Q8CUM2</accession>
<evidence type="ECO:0000313" key="5">
    <source>
        <dbReference type="Proteomes" id="UP000185596"/>
    </source>
</evidence>
<protein>
    <recommendedName>
        <fullName evidence="6">ATP-grasp domain-containing protein</fullName>
    </recommendedName>
</protein>
<evidence type="ECO:0000256" key="1">
    <source>
        <dbReference type="ARBA" id="ARBA00022598"/>
    </source>
</evidence>
<sequence>MARRARVLLLTEDEHDHRQVHHLVEAGILPLRAPWVLAPTDLGSLPLTPDLVVAVGRSGTLPAARLRERLGLPGARPRDVLTLLDRGLLRRRAREVGVPIPRPLSAIGARNWHFRSPLAARTGDEVRRVAEPADLPLDGEVSYEEWIDAEVCHVDGVAVGGRVVTAVASRYLGTRHDFAAGAGMGGVTIEDTEAAPLLAAAELTVSRLSIPDGAFHVELFDAPGGPILLGAAPHPPDPVLRAMVRAATGVDLVAEHIRAGVGQPTYPRRTRAAVAGYWRIPPRPPRQPGSRPTLPDLHSDVVLATLPQPAGHGPTEVVIAGTNPARVLTDLLSLRERLDEQVGAA</sequence>
<dbReference type="GO" id="GO:0005524">
    <property type="term" value="F:ATP binding"/>
    <property type="evidence" value="ECO:0007669"/>
    <property type="project" value="UniProtKB-KW"/>
</dbReference>
<dbReference type="Proteomes" id="UP000185596">
    <property type="component" value="Unassembled WGS sequence"/>
</dbReference>
<proteinExistence type="predicted"/>
<dbReference type="EMBL" id="MSIE01000011">
    <property type="protein sequence ID" value="OLF18046.1"/>
    <property type="molecule type" value="Genomic_DNA"/>
</dbReference>
<evidence type="ECO:0000313" key="4">
    <source>
        <dbReference type="EMBL" id="OLF18046.1"/>
    </source>
</evidence>
<keyword evidence="5" id="KW-1185">Reference proteome</keyword>
<reference evidence="4 5" key="1">
    <citation type="submission" date="2016-12" db="EMBL/GenBank/DDBJ databases">
        <title>The draft genome sequence of Actinophytocola sp. 11-183.</title>
        <authorList>
            <person name="Wang W."/>
            <person name="Yuan L."/>
        </authorList>
    </citation>
    <scope>NUCLEOTIDE SEQUENCE [LARGE SCALE GENOMIC DNA]</scope>
    <source>
        <strain evidence="4 5">11-183</strain>
    </source>
</reference>
<dbReference type="RefSeq" id="WP_075124904.1">
    <property type="nucleotide sequence ID" value="NZ_MSIE01000011.1"/>
</dbReference>
<dbReference type="InterPro" id="IPR052032">
    <property type="entry name" value="ATP-dep_AA_Ligase"/>
</dbReference>
<keyword evidence="3" id="KW-0067">ATP-binding</keyword>
<keyword evidence="1" id="KW-0436">Ligase</keyword>
<dbReference type="GO" id="GO:0016874">
    <property type="term" value="F:ligase activity"/>
    <property type="evidence" value="ECO:0007669"/>
    <property type="project" value="UniProtKB-KW"/>
</dbReference>
<comment type="caution">
    <text evidence="4">The sequence shown here is derived from an EMBL/GenBank/DDBJ whole genome shotgun (WGS) entry which is preliminary data.</text>
</comment>
<dbReference type="SUPFAM" id="SSF56059">
    <property type="entry name" value="Glutathione synthetase ATP-binding domain-like"/>
    <property type="match status" value="1"/>
</dbReference>